<accession>A0A7G8PGU0</accession>
<reference evidence="2 3" key="1">
    <citation type="submission" date="2020-07" db="EMBL/GenBank/DDBJ databases">
        <title>Draft genome sequence of four isobutane-metabolizing strains capable of cometabolically degrading diverse ether contaminants.</title>
        <authorList>
            <person name="Chen W."/>
            <person name="Faulkner N."/>
            <person name="Smith C."/>
            <person name="Hyman M."/>
        </authorList>
    </citation>
    <scope>NUCLEOTIDE SEQUENCE [LARGE SCALE GENOMIC DNA]</scope>
    <source>
        <strain evidence="2 3">2A</strain>
    </source>
</reference>
<dbReference type="RefSeq" id="WP_187097633.1">
    <property type="nucleotide sequence ID" value="NZ_CP059894.1"/>
</dbReference>
<dbReference type="Gene3D" id="3.10.450.50">
    <property type="match status" value="1"/>
</dbReference>
<dbReference type="InterPro" id="IPR037401">
    <property type="entry name" value="SnoaL-like"/>
</dbReference>
<dbReference type="Proteomes" id="UP000515498">
    <property type="component" value="Chromosome"/>
</dbReference>
<evidence type="ECO:0000313" key="2">
    <source>
        <dbReference type="EMBL" id="QNJ93556.1"/>
    </source>
</evidence>
<organism evidence="2 3">
    <name type="scientific">Mycolicibacterium fluoranthenivorans</name>
    <dbReference type="NCBI Taxonomy" id="258505"/>
    <lineage>
        <taxon>Bacteria</taxon>
        <taxon>Bacillati</taxon>
        <taxon>Actinomycetota</taxon>
        <taxon>Actinomycetes</taxon>
        <taxon>Mycobacteriales</taxon>
        <taxon>Mycobacteriaceae</taxon>
        <taxon>Mycolicibacterium</taxon>
    </lineage>
</organism>
<evidence type="ECO:0000313" key="3">
    <source>
        <dbReference type="Proteomes" id="UP000515498"/>
    </source>
</evidence>
<protein>
    <submittedName>
        <fullName evidence="2">Nuclear transport factor 2 family protein</fullName>
    </submittedName>
</protein>
<evidence type="ECO:0000259" key="1">
    <source>
        <dbReference type="Pfam" id="PF12680"/>
    </source>
</evidence>
<sequence length="155" mass="16425">MHPFRQAVEARDPDAMAAQLADDVVFTSPVAFKPYPGKPITAAILRGVLRVFEDFRYIREINDGHDHALVFEATVSGKRITGCDFIHTNDAGLIDDFMVMVRPLSGAQALSEAMAAQFPQIQAEALEGSLGAGAQRPGGVALGAGAQRPGGEYGA</sequence>
<gene>
    <name evidence="2" type="ORF">HZU40_04225</name>
</gene>
<feature type="domain" description="SnoaL-like" evidence="1">
    <location>
        <begin position="4"/>
        <end position="94"/>
    </location>
</feature>
<dbReference type="EMBL" id="CP059894">
    <property type="protein sequence ID" value="QNJ93556.1"/>
    <property type="molecule type" value="Genomic_DNA"/>
</dbReference>
<dbReference type="InterPro" id="IPR032710">
    <property type="entry name" value="NTF2-like_dom_sf"/>
</dbReference>
<dbReference type="SUPFAM" id="SSF54427">
    <property type="entry name" value="NTF2-like"/>
    <property type="match status" value="1"/>
</dbReference>
<dbReference type="AlphaFoldDB" id="A0A7G8PGU0"/>
<dbReference type="Pfam" id="PF12680">
    <property type="entry name" value="SnoaL_2"/>
    <property type="match status" value="1"/>
</dbReference>
<proteinExistence type="predicted"/>
<name>A0A7G8PGU0_9MYCO</name>
<dbReference type="KEGG" id="mflu:HZU40_04225"/>